<evidence type="ECO:0000256" key="1">
    <source>
        <dbReference type="ARBA" id="ARBA00001968"/>
    </source>
</evidence>
<proteinExistence type="predicted"/>
<dbReference type="CDD" id="cd16841">
    <property type="entry name" value="RraA_family"/>
    <property type="match status" value="1"/>
</dbReference>
<dbReference type="SUPFAM" id="SSF89562">
    <property type="entry name" value="RraA-like"/>
    <property type="match status" value="1"/>
</dbReference>
<sequence>MIDRARALGAATLHEAAGRIGALPSAIKPVDPAMRLAGPAFTVVVPQLDNLWIHRALYRASPGDVLVVSTSGGIEGGYWGDILNEAAIARGLAGLVIDGGVRDSAGLAAMAFPVFSNGICIQGTIKGFDVPSCVQQPLTIGAVEIAPGDLVVGDRDGVVAIPAADVTKVLEGGEAREADEQRKIEQIRAGVSTLELYGFGDDADA</sequence>
<keyword evidence="7" id="KW-1185">Reference proteome</keyword>
<feature type="binding site" evidence="5">
    <location>
        <position position="103"/>
    </location>
    <ligand>
        <name>Mg(2+)</name>
        <dbReference type="ChEBI" id="CHEBI:18420"/>
    </ligand>
</feature>
<accession>A0A842HVW4</accession>
<evidence type="ECO:0000256" key="4">
    <source>
        <dbReference type="ARBA" id="ARBA00030169"/>
    </source>
</evidence>
<dbReference type="InterPro" id="IPR005493">
    <property type="entry name" value="RraA/RraA-like"/>
</dbReference>
<comment type="cofactor">
    <cofactor evidence="1">
        <name>a divalent metal cation</name>
        <dbReference type="ChEBI" id="CHEBI:60240"/>
    </cofactor>
</comment>
<dbReference type="InterPro" id="IPR036704">
    <property type="entry name" value="RraA/RraA-like_sf"/>
</dbReference>
<evidence type="ECO:0000256" key="2">
    <source>
        <dbReference type="ARBA" id="ARBA00016549"/>
    </source>
</evidence>
<dbReference type="PANTHER" id="PTHR33254">
    <property type="entry name" value="4-HYDROXY-4-METHYL-2-OXOGLUTARATE ALDOLASE 3-RELATED"/>
    <property type="match status" value="1"/>
</dbReference>
<gene>
    <name evidence="6" type="ORF">H6P80_05355</name>
</gene>
<evidence type="ECO:0000313" key="6">
    <source>
        <dbReference type="EMBL" id="MBC2777045.1"/>
    </source>
</evidence>
<dbReference type="GO" id="GO:0046872">
    <property type="term" value="F:metal ion binding"/>
    <property type="evidence" value="ECO:0007669"/>
    <property type="project" value="UniProtKB-KW"/>
</dbReference>
<protein>
    <recommendedName>
        <fullName evidence="2">Putative 4-hydroxy-4-methyl-2-oxoglutarate aldolase</fullName>
    </recommendedName>
    <alternativeName>
        <fullName evidence="3">Regulator of ribonuclease activity homolog</fullName>
    </alternativeName>
    <alternativeName>
        <fullName evidence="4">RraA-like protein</fullName>
    </alternativeName>
</protein>
<dbReference type="Pfam" id="PF03737">
    <property type="entry name" value="RraA-like"/>
    <property type="match status" value="1"/>
</dbReference>
<name>A0A842HVW4_9SPHN</name>
<reference evidence="6 7" key="1">
    <citation type="submission" date="2020-08" db="EMBL/GenBank/DDBJ databases">
        <title>Draft genome sequence of Parasphingopyxis sp. GrpM-11.</title>
        <authorList>
            <person name="Oh J."/>
            <person name="Roh D.-H."/>
        </authorList>
    </citation>
    <scope>NUCLEOTIDE SEQUENCE [LARGE SCALE GENOMIC DNA]</scope>
    <source>
        <strain evidence="6 7">GrpM-11</strain>
    </source>
</reference>
<feature type="binding site" evidence="5">
    <location>
        <begin position="80"/>
        <end position="83"/>
    </location>
    <ligand>
        <name>substrate</name>
    </ligand>
</feature>
<feature type="binding site" evidence="5">
    <location>
        <position position="102"/>
    </location>
    <ligand>
        <name>substrate</name>
    </ligand>
</feature>
<organism evidence="6 7">
    <name type="scientific">Parasphingopyxis marina</name>
    <dbReference type="NCBI Taxonomy" id="2761622"/>
    <lineage>
        <taxon>Bacteria</taxon>
        <taxon>Pseudomonadati</taxon>
        <taxon>Pseudomonadota</taxon>
        <taxon>Alphaproteobacteria</taxon>
        <taxon>Sphingomonadales</taxon>
        <taxon>Sphingomonadaceae</taxon>
        <taxon>Parasphingopyxis</taxon>
    </lineage>
</organism>
<evidence type="ECO:0000256" key="5">
    <source>
        <dbReference type="PIRSR" id="PIRSR605493-1"/>
    </source>
</evidence>
<comment type="caution">
    <text evidence="6">The sequence shown here is derived from an EMBL/GenBank/DDBJ whole genome shotgun (WGS) entry which is preliminary data.</text>
</comment>
<comment type="cofactor">
    <cofactor evidence="5">
        <name>Mg(2+)</name>
        <dbReference type="ChEBI" id="CHEBI:18420"/>
    </cofactor>
</comment>
<dbReference type="Proteomes" id="UP000564378">
    <property type="component" value="Unassembled WGS sequence"/>
</dbReference>
<dbReference type="AlphaFoldDB" id="A0A842HVW4"/>
<evidence type="ECO:0000256" key="3">
    <source>
        <dbReference type="ARBA" id="ARBA00029596"/>
    </source>
</evidence>
<keyword evidence="5" id="KW-0460">Magnesium</keyword>
<dbReference type="EMBL" id="JACJVJ010000001">
    <property type="protein sequence ID" value="MBC2777045.1"/>
    <property type="molecule type" value="Genomic_DNA"/>
</dbReference>
<evidence type="ECO:0000313" key="7">
    <source>
        <dbReference type="Proteomes" id="UP000564378"/>
    </source>
</evidence>
<dbReference type="Gene3D" id="3.50.30.40">
    <property type="entry name" value="Ribonuclease E inhibitor RraA/RraA-like"/>
    <property type="match status" value="1"/>
</dbReference>
<dbReference type="PANTHER" id="PTHR33254:SF4">
    <property type="entry name" value="4-HYDROXY-4-METHYL-2-OXOGLUTARATE ALDOLASE 3-RELATED"/>
    <property type="match status" value="1"/>
</dbReference>
<dbReference type="NCBIfam" id="NF006731">
    <property type="entry name" value="PRK09262.1"/>
    <property type="match status" value="1"/>
</dbReference>
<keyword evidence="5" id="KW-0479">Metal-binding</keyword>